<dbReference type="EMBL" id="CP113361">
    <property type="protein sequence ID" value="WAI00859.1"/>
    <property type="molecule type" value="Genomic_DNA"/>
</dbReference>
<gene>
    <name evidence="1" type="ORF">OU421_10610</name>
</gene>
<dbReference type="PANTHER" id="PTHR39662">
    <property type="entry name" value="DUF354 DOMAIN-CONTAINING PROTEIN-RELATED"/>
    <property type="match status" value="1"/>
</dbReference>
<keyword evidence="2" id="KW-1185">Reference proteome</keyword>
<reference evidence="1" key="1">
    <citation type="submission" date="2022-11" db="EMBL/GenBank/DDBJ databases">
        <title>Complete genome sequence of Methanogenium organophilum DSM 3596.</title>
        <authorList>
            <person name="Chen S.-C."/>
            <person name="Lai S.-J."/>
            <person name="You Y.-T."/>
        </authorList>
    </citation>
    <scope>NUCLEOTIDE SEQUENCE</scope>
    <source>
        <strain evidence="1">DSM 3596</strain>
    </source>
</reference>
<dbReference type="Pfam" id="PF04007">
    <property type="entry name" value="DUF354"/>
    <property type="match status" value="1"/>
</dbReference>
<evidence type="ECO:0000313" key="1">
    <source>
        <dbReference type="EMBL" id="WAI00859.1"/>
    </source>
</evidence>
<dbReference type="RefSeq" id="WP_268186064.1">
    <property type="nucleotide sequence ID" value="NZ_CP113361.1"/>
</dbReference>
<dbReference type="PIRSF" id="PIRSF005357">
    <property type="entry name" value="UCP005357"/>
    <property type="match status" value="1"/>
</dbReference>
<dbReference type="GeneID" id="76835558"/>
<dbReference type="Proteomes" id="UP001163096">
    <property type="component" value="Chromosome"/>
</dbReference>
<dbReference type="SUPFAM" id="SSF53756">
    <property type="entry name" value="UDP-Glycosyltransferase/glycogen phosphorylase"/>
    <property type="match status" value="1"/>
</dbReference>
<dbReference type="KEGG" id="mou:OU421_10610"/>
<dbReference type="InterPro" id="IPR007152">
    <property type="entry name" value="DUF354"/>
</dbReference>
<name>A0A9X9S2U2_METOG</name>
<dbReference type="AlphaFoldDB" id="A0A9X9S2U2"/>
<organism evidence="1 2">
    <name type="scientific">Methanogenium organophilum</name>
    <dbReference type="NCBI Taxonomy" id="2199"/>
    <lineage>
        <taxon>Archaea</taxon>
        <taxon>Methanobacteriati</taxon>
        <taxon>Methanobacteriota</taxon>
        <taxon>Stenosarchaea group</taxon>
        <taxon>Methanomicrobia</taxon>
        <taxon>Methanomicrobiales</taxon>
        <taxon>Methanomicrobiaceae</taxon>
        <taxon>Methanogenium</taxon>
    </lineage>
</organism>
<protein>
    <submittedName>
        <fullName evidence="1">DUF354 domain-containing protein</fullName>
    </submittedName>
</protein>
<evidence type="ECO:0000313" key="2">
    <source>
        <dbReference type="Proteomes" id="UP001163096"/>
    </source>
</evidence>
<proteinExistence type="predicted"/>
<dbReference type="PANTHER" id="PTHR39662:SF1">
    <property type="entry name" value="DUF354 DOMAIN-CONTAINING PROTEIN"/>
    <property type="match status" value="1"/>
</dbReference>
<sequence length="361" mass="41196">MKILIDMGHPAHVHLFKNFIWEMETRGHEVRVTARDKEVTQNLLKAYNIPYTLIEGKKHSLIQEWISRDIQMAKFARKSNPDIFLGVLNPVTAHSAKVLRKPSITLNDTEHAKIGTITTLPFTTVALTPSCFLKNIGKKQIRYNSYHELAYLHPDYFTPNPAVLNELDLKREDTFMILRFVSWNASHDKGQSGIKEKIKFVSDLKQYGRVFITSENTLPRELEHHRIQVSPEKLHDLLYYAALYVGEGGTMAAEAAVLGTPSIFVSSLAGTMGNFIELEDTYDLLYSFTDSDAAFVRAAEILRNSSCKEAWRMKLERLLNDKIDITAFMVWFTENYPLSIAEMKKHPGIQYFCTSDSGDAQ</sequence>
<accession>A0A9X9S2U2</accession>